<dbReference type="Proteomes" id="UP000695022">
    <property type="component" value="Unplaced"/>
</dbReference>
<organism evidence="6 7">
    <name type="scientific">Priapulus caudatus</name>
    <name type="common">Priapulid worm</name>
    <dbReference type="NCBI Taxonomy" id="37621"/>
    <lineage>
        <taxon>Eukaryota</taxon>
        <taxon>Metazoa</taxon>
        <taxon>Ecdysozoa</taxon>
        <taxon>Scalidophora</taxon>
        <taxon>Priapulida</taxon>
        <taxon>Priapulimorpha</taxon>
        <taxon>Priapulimorphida</taxon>
        <taxon>Priapulidae</taxon>
        <taxon>Priapulus</taxon>
    </lineage>
</organism>
<dbReference type="RefSeq" id="XP_014662013.1">
    <property type="nucleotide sequence ID" value="XM_014806527.1"/>
</dbReference>
<evidence type="ECO:0000313" key="6">
    <source>
        <dbReference type="Proteomes" id="UP000695022"/>
    </source>
</evidence>
<reference evidence="7" key="1">
    <citation type="submission" date="2025-08" db="UniProtKB">
        <authorList>
            <consortium name="RefSeq"/>
        </authorList>
    </citation>
    <scope>IDENTIFICATION</scope>
</reference>
<dbReference type="InterPro" id="IPR010736">
    <property type="entry name" value="SHIPPO-rpt"/>
</dbReference>
<dbReference type="PANTHER" id="PTHR35678">
    <property type="entry name" value="PROTEIN STPG4"/>
    <property type="match status" value="1"/>
</dbReference>
<gene>
    <name evidence="7" type="primary">LOC106805054</name>
</gene>
<keyword evidence="6" id="KW-1185">Reference proteome</keyword>
<accession>A0ABM1DPZ2</accession>
<name>A0ABM1DPZ2_PRICU</name>
<feature type="region of interest" description="Disordered" evidence="5">
    <location>
        <begin position="212"/>
        <end position="231"/>
    </location>
</feature>
<evidence type="ECO:0000256" key="5">
    <source>
        <dbReference type="SAM" id="MobiDB-lite"/>
    </source>
</evidence>
<proteinExistence type="predicted"/>
<evidence type="ECO:0000256" key="4">
    <source>
        <dbReference type="ARBA" id="ARBA00023242"/>
    </source>
</evidence>
<protein>
    <submittedName>
        <fullName evidence="7">O(6)-methylguanine-induced apoptosis 2-like</fullName>
    </submittedName>
</protein>
<evidence type="ECO:0000313" key="7">
    <source>
        <dbReference type="RefSeq" id="XP_014662013.1"/>
    </source>
</evidence>
<sequence length="332" mass="36075">MVYSYPMGRDATLKSGIRSVTTNNASIPSNYQTVVVDNSEKKGFRSNSKRFSYTDNDLPGPGTYAVHPVLASDGPSFSVKGSAGFPSKAKRLPRVQMPCSPRVGSYNLTDNLNTKKDFNQAGATSSFCHPIALQPDKHANSDGPAANQYNVQVYLGKTNNVAAANAFRSTTKRELVDTRQAQSCPAPWQYTVCDSMVTGNVRVPFSSFKSKTQRFTEKPSENPGSNHYNPYESWEMGKQKSHETKRALVCHALSSTAVPLIVTSVAPGPCTYNIPSYIAGSKQNVPSAAFASGTQRWHPARGSNMLPGPGAYNPVANKRRSFLYNSAGRWVS</sequence>
<evidence type="ECO:0000256" key="1">
    <source>
        <dbReference type="ARBA" id="ARBA00004123"/>
    </source>
</evidence>
<keyword evidence="4" id="KW-0539">Nucleus</keyword>
<comment type="subcellular location">
    <subcellularLocation>
        <location evidence="2">Cytoplasm</location>
    </subcellularLocation>
    <subcellularLocation>
        <location evidence="1">Nucleus</location>
    </subcellularLocation>
</comment>
<dbReference type="PANTHER" id="PTHR35678:SF1">
    <property type="entry name" value="PROTEIN STPG4"/>
    <property type="match status" value="1"/>
</dbReference>
<evidence type="ECO:0000256" key="3">
    <source>
        <dbReference type="ARBA" id="ARBA00022490"/>
    </source>
</evidence>
<dbReference type="GeneID" id="106805054"/>
<evidence type="ECO:0000256" key="2">
    <source>
        <dbReference type="ARBA" id="ARBA00004496"/>
    </source>
</evidence>
<dbReference type="Pfam" id="PF07004">
    <property type="entry name" value="SHIPPO-rpt"/>
    <property type="match status" value="3"/>
</dbReference>
<keyword evidence="3" id="KW-0963">Cytoplasm</keyword>